<protein>
    <recommendedName>
        <fullName evidence="2">TraD/TraG TraM recognition site domain-containing protein</fullName>
    </recommendedName>
</protein>
<dbReference type="Pfam" id="PF12696">
    <property type="entry name" value="TraG-D_C"/>
    <property type="match status" value="1"/>
</dbReference>
<feature type="transmembrane region" description="Helical" evidence="1">
    <location>
        <begin position="276"/>
        <end position="297"/>
    </location>
</feature>
<keyword evidence="1" id="KW-0812">Transmembrane</keyword>
<gene>
    <name evidence="3" type="ORF">EA655_11335</name>
</gene>
<dbReference type="SUPFAM" id="SSF52540">
    <property type="entry name" value="P-loop containing nucleoside triphosphate hydrolases"/>
    <property type="match status" value="1"/>
</dbReference>
<name>A0A4Q8M2U8_9GAMM</name>
<evidence type="ECO:0000256" key="1">
    <source>
        <dbReference type="SAM" id="Phobius"/>
    </source>
</evidence>
<sequence length="1028" mass="114563">MKLSIFTVGDFIDGITAKRKGRPTTTTTQVIGTTSLKRYKRLMDRADLRVPSRYLANVLDGDEKELSQLGAQKNDSGKWEAPEGADLEPFKKWWPLKPIDLDDQNSSYSRTSDGYAWEGFVGTDDMNGGEDSSATPILYGMFPVLAAITMFLLLQPFGLVKFFSVIPMLLLIPNMIALSQARASLFEPFKVAFIGYCLPLMTVMAMAGINAASLNLTGAAGDFANTFISGGSMLTLLMGAGSTALLGLFGLYVLFEIGFGGHDSIIGGLQASIQRGFKTFGWVALTLAAFTLFPAIAKDILGLIPWLMIKLHITPVKIYTINSELVACIRPAMAFMLASSLPMFYTEKKHRERGIELDQQSKASPGANQEKDLMRDKEIKEGQAIRAVNDPTPLVVFGRAYGDLAAIKYQYAPDAGKLMVASQNDLMTHSIAFGRTGSGKSTSLARPLIVQIARNSILYPAYKMGMLVTCGKGALPAEVADALDYLIKAGMAVSPTEGHTAKSFADVMNKIGDTGEAPKDPFWRDAASNHIYNVAVIWEALCEQERTKHLIMAEEMSKLDRQISYHSTQVTRLNFAERGSEEHKKFVEELNSMRKRRYFFADELKRGPTWEWSFFCFNKLISATNRTKFNPATEQHGPVEEIQNVFKFLGMIVGGVQDTMFPAHPASKDSGSALITALEYLTNDWYPMPDQTRKSVYANITQRLNPLLQSDTLVDEHGTKWMALTKGVDITDCLRGKRLGIDLHFDVHGKVAPIVTRMLINRVYKDVRKRATFVQQGGWDKCLNDPTLKDATRCMLVMDEAQLLLGQDEKEMAPTCRQFGLGFNLLTQSYEGLFAALGNEKDVNAFINNFQNIWCTEASEETYAWFSKKIGQARLLTYDQDQRGINYAAGYDTYRNSVLNMRNHPNAPFLKRLKGLGFAKVVSHQGRFSIANRWKRDAGISDGREVSDDTYFQTRLLAKSSGHMDVREVVSVAEMEKTLNGSSGARALVYINRSNTRRVDFIKTLRVDQKDVKGFMSDLHRPIEKTFN</sequence>
<dbReference type="AlphaFoldDB" id="A0A4Q8M2U8"/>
<feature type="transmembrane region" description="Helical" evidence="1">
    <location>
        <begin position="191"/>
        <end position="213"/>
    </location>
</feature>
<dbReference type="Proteomes" id="UP000294164">
    <property type="component" value="Unassembled WGS sequence"/>
</dbReference>
<evidence type="ECO:0000259" key="2">
    <source>
        <dbReference type="Pfam" id="PF12696"/>
    </source>
</evidence>
<proteinExistence type="predicted"/>
<evidence type="ECO:0000313" key="3">
    <source>
        <dbReference type="EMBL" id="TAA41527.1"/>
    </source>
</evidence>
<keyword evidence="1" id="KW-1133">Transmembrane helix</keyword>
<evidence type="ECO:0000313" key="4">
    <source>
        <dbReference type="Proteomes" id="UP000294164"/>
    </source>
</evidence>
<feature type="transmembrane region" description="Helical" evidence="1">
    <location>
        <begin position="233"/>
        <end position="255"/>
    </location>
</feature>
<feature type="transmembrane region" description="Helical" evidence="1">
    <location>
        <begin position="160"/>
        <end position="179"/>
    </location>
</feature>
<feature type="domain" description="TraD/TraG TraM recognition site" evidence="2">
    <location>
        <begin position="794"/>
        <end position="879"/>
    </location>
</feature>
<dbReference type="OrthoDB" id="6045057at2"/>
<dbReference type="Gene3D" id="3.40.50.300">
    <property type="entry name" value="P-loop containing nucleotide triphosphate hydrolases"/>
    <property type="match status" value="1"/>
</dbReference>
<reference evidence="3 4" key="1">
    <citation type="submission" date="2019-02" db="EMBL/GenBank/DDBJ databases">
        <title>WGS of Pseudoxanthomonas species novum from clinical isolates.</title>
        <authorList>
            <person name="Bernier A.-M."/>
            <person name="Bernard K."/>
            <person name="Vachon A."/>
        </authorList>
    </citation>
    <scope>NUCLEOTIDE SEQUENCE [LARGE SCALE GENOMIC DNA]</scope>
    <source>
        <strain evidence="3 4">NML130969</strain>
    </source>
</reference>
<dbReference type="InterPro" id="IPR027417">
    <property type="entry name" value="P-loop_NTPase"/>
</dbReference>
<comment type="caution">
    <text evidence="3">The sequence shown here is derived from an EMBL/GenBank/DDBJ whole genome shotgun (WGS) entry which is preliminary data.</text>
</comment>
<keyword evidence="1" id="KW-0472">Membrane</keyword>
<accession>A0A4Q8M2U8</accession>
<organism evidence="3 4">
    <name type="scientific">Pseudoxanthomonas winnipegensis</name>
    <dbReference type="NCBI Taxonomy" id="2480810"/>
    <lineage>
        <taxon>Bacteria</taxon>
        <taxon>Pseudomonadati</taxon>
        <taxon>Pseudomonadota</taxon>
        <taxon>Gammaproteobacteria</taxon>
        <taxon>Lysobacterales</taxon>
        <taxon>Lysobacteraceae</taxon>
        <taxon>Pseudoxanthomonas</taxon>
    </lineage>
</organism>
<dbReference type="RefSeq" id="WP_130534686.1">
    <property type="nucleotide sequence ID" value="NZ_SHMG01000006.1"/>
</dbReference>
<dbReference type="EMBL" id="SHMG01000006">
    <property type="protein sequence ID" value="TAA41527.1"/>
    <property type="molecule type" value="Genomic_DNA"/>
</dbReference>
<dbReference type="InterPro" id="IPR032689">
    <property type="entry name" value="TraG-D_C"/>
</dbReference>